<dbReference type="InterPro" id="IPR056884">
    <property type="entry name" value="NPHP3-like_N"/>
</dbReference>
<dbReference type="InterPro" id="IPR027417">
    <property type="entry name" value="P-loop_NTPase"/>
</dbReference>
<evidence type="ECO:0000313" key="4">
    <source>
        <dbReference type="EMBL" id="KAJ2926168.1"/>
    </source>
</evidence>
<dbReference type="InterPro" id="IPR011990">
    <property type="entry name" value="TPR-like_helical_dom_sf"/>
</dbReference>
<keyword evidence="2" id="KW-0175">Coiled coil</keyword>
<reference evidence="4" key="1">
    <citation type="submission" date="2022-06" db="EMBL/GenBank/DDBJ databases">
        <title>Genome Sequence of Candolleomyces eurysporus.</title>
        <authorList>
            <person name="Buettner E."/>
        </authorList>
    </citation>
    <scope>NUCLEOTIDE SEQUENCE</scope>
    <source>
        <strain evidence="4">VTCC 930004</strain>
    </source>
</reference>
<protein>
    <recommendedName>
        <fullName evidence="3">Nephrocystin 3-like N-terminal domain-containing protein</fullName>
    </recommendedName>
</protein>
<accession>A0A9W8MEI1</accession>
<dbReference type="CDD" id="cd21037">
    <property type="entry name" value="MLKL_NTD"/>
    <property type="match status" value="1"/>
</dbReference>
<evidence type="ECO:0000313" key="5">
    <source>
        <dbReference type="Proteomes" id="UP001140091"/>
    </source>
</evidence>
<dbReference type="EMBL" id="JANBPK010001078">
    <property type="protein sequence ID" value="KAJ2926168.1"/>
    <property type="molecule type" value="Genomic_DNA"/>
</dbReference>
<name>A0A9W8MEI1_9AGAR</name>
<gene>
    <name evidence="4" type="ORF">H1R20_g10923</name>
</gene>
<dbReference type="PANTHER" id="PTHR19959">
    <property type="entry name" value="KINESIN LIGHT CHAIN"/>
    <property type="match status" value="1"/>
</dbReference>
<proteinExistence type="predicted"/>
<dbReference type="SUPFAM" id="SSF48452">
    <property type="entry name" value="TPR-like"/>
    <property type="match status" value="4"/>
</dbReference>
<dbReference type="InterPro" id="IPR059179">
    <property type="entry name" value="MLKL-like_MCAfunc"/>
</dbReference>
<feature type="coiled-coil region" evidence="2">
    <location>
        <begin position="218"/>
        <end position="271"/>
    </location>
</feature>
<sequence>MLTITFKPIKSELEDILAGPSQYIITWPQSPYLNINCGQPKRIKEAIVLINRIREKDDNDMLGSTIAKCAIVCVELARLAEGDPQSAQAAVDDFLRIINMVNDFNYDGEAVEGLRAQTSHPSLRFTNQKVLRGLSGPLVAILGSGITILEVLKEASEAIDAVPFLKPIFASVTALLSSAQQTQFNYSQMESLASMAGEFALSLAETCSMLTSVPAEVERLINRQLREVVERCEELNRKPFLWCFLQNSNYKEDLMKLNNDLDAAVKQFQNTNLITLQVNVERIVVKMDQMALETLPKHPDVSALLSEYMPESRPFDIEKICIWIQSSTELMFLIYGAAGLGKSTLTHHLSQRFRSAGRLAASIFLSAFPSLDNLGPETVIKTLSAEIGRTHPRAIPKIVEAINDCNGLSLQDQVERFILNPLRSLRYPHSLIIIVDALDEWKAHPIFIKVLALLNSETSVVQFIVTSRLNPCNPRLREFDEIVMETYPLQTVTKDVVKTFLRHHFEYIEWDFGRKPDDHDIEKLAELSDGFLVWAATVCSLLSHQFSEYTPHAILRGILAMEQKVGGSEQLVQLYRNAITRLFPSPVDQKHLQRFLGAIIVLQEALSVYDFSSLAGMPPNLVTKIQSALSALQLRAPPNNESKTMVYPATLLFHQSFLEYVQDTSSTPDKGMTISTFDSHSVLGLACLKSLHDFLPMTQELISSFRLHGIRRYAVKFWPAHVTAGTLRSQEQWSQTPHCLTLQQTSIESLKQWATLFLRAVKPEAPSEDFHCDGESTAEVLRALAARIEKGDRGGTPHLEGKCLEVAVRAEGSRDELWEDLGDHYSRMAAKTGGLREYDEAVAAYDHTLTLRPAPHPRRSQALSDLAQALLFRFEQKGDTADLNNGVELHCEALTLRPEPHPGRPDSLEKYANALRLRFDQKGDIPDLVEAISCNRAALALRDVSDEDRSYTLNNLATVLHRCFWYTDDINMLNEAISVHRGLVALRPPPHPDRSCSLNNLANVLHSRLRFEGGLGQGNRIGDLEEIIAMHREALACCTASFSDRLLYQENLAVTLQDYHGEGGSIEALGEAISIFRETLALRPAAYAGRSSLLCSLGQALQYRHRVDSNINTIQEAFSVHIQALELRPPPHPQRSTSLNSLAMAILSRFKHTNDADDLEYAISLNLEGLALLPQPHPDRSLSLYNLAICFRTRFEKHGNIDDLEEATTRSRESLELRPAPHPDRLSSLHNLSICLKSRFEKHGTIGDLDEAITINRELLESSPATHRDRPSFLHSLASCLVSRFEKTFAVHDIDEAIAINCEALEMTPAPHPDHSSSLFSLAFCFMSRFEKYGNVEDLEEAITRNREALELRRAAHERSLSLYNLALCLMSRFKKYCDLADLEEAISKTREALELQPVPHPDRSSSLYSLASCLKSRFDKSSDPADLEDAISKNREALELQPAPHPERSLSLHNLALCLMSRFEKNPDPADLEEAISTNREALELRSTPHPDRSSSMHNLALCLMARFKEFFDPADLEQGISNNREALELRPGPHPDRFSSLLNLALSLGSRFEIHGEPNDLEEAITRNREALELRPTPHPDRHMPLENLALCLKYSFERHCKTPDIEEAIVLSREGLELSPVSHPNRPASLDGLSQCLVARFEKNRAIEDIEEAISKAREALGLREAPHPDRWLSVNTLGNALEALFKHDGSLDLLSETISLRREFLQFVPPGHQYRRIAVGELVSLLRKRIEATGDQCDIEEAAALEGELDEG</sequence>
<comment type="caution">
    <text evidence="4">The sequence shown here is derived from an EMBL/GenBank/DDBJ whole genome shotgun (WGS) entry which is preliminary data.</text>
</comment>
<evidence type="ECO:0000256" key="2">
    <source>
        <dbReference type="SAM" id="Coils"/>
    </source>
</evidence>
<dbReference type="PANTHER" id="PTHR19959:SF119">
    <property type="entry name" value="FUNGAL LIPASE-LIKE DOMAIN-CONTAINING PROTEIN"/>
    <property type="match status" value="1"/>
</dbReference>
<organism evidence="4 5">
    <name type="scientific">Candolleomyces eurysporus</name>
    <dbReference type="NCBI Taxonomy" id="2828524"/>
    <lineage>
        <taxon>Eukaryota</taxon>
        <taxon>Fungi</taxon>
        <taxon>Dikarya</taxon>
        <taxon>Basidiomycota</taxon>
        <taxon>Agaricomycotina</taxon>
        <taxon>Agaricomycetes</taxon>
        <taxon>Agaricomycetidae</taxon>
        <taxon>Agaricales</taxon>
        <taxon>Agaricineae</taxon>
        <taxon>Psathyrellaceae</taxon>
        <taxon>Candolleomyces</taxon>
    </lineage>
</organism>
<feature type="non-terminal residue" evidence="4">
    <location>
        <position position="1756"/>
    </location>
</feature>
<keyword evidence="5" id="KW-1185">Reference proteome</keyword>
<dbReference type="InterPro" id="IPR019734">
    <property type="entry name" value="TPR_rpt"/>
</dbReference>
<feature type="domain" description="Nephrocystin 3-like N-terminal" evidence="3">
    <location>
        <begin position="319"/>
        <end position="468"/>
    </location>
</feature>
<evidence type="ECO:0000256" key="1">
    <source>
        <dbReference type="ARBA" id="ARBA00022737"/>
    </source>
</evidence>
<dbReference type="OrthoDB" id="9991317at2759"/>
<dbReference type="Proteomes" id="UP001140091">
    <property type="component" value="Unassembled WGS sequence"/>
</dbReference>
<dbReference type="Pfam" id="PF24883">
    <property type="entry name" value="NPHP3_N"/>
    <property type="match status" value="1"/>
</dbReference>
<keyword evidence="1" id="KW-0677">Repeat</keyword>
<dbReference type="SUPFAM" id="SSF52540">
    <property type="entry name" value="P-loop containing nucleoside triphosphate hydrolases"/>
    <property type="match status" value="1"/>
</dbReference>
<dbReference type="Gene3D" id="3.40.50.300">
    <property type="entry name" value="P-loop containing nucleotide triphosphate hydrolases"/>
    <property type="match status" value="1"/>
</dbReference>
<dbReference type="Gene3D" id="1.25.40.10">
    <property type="entry name" value="Tetratricopeptide repeat domain"/>
    <property type="match status" value="5"/>
</dbReference>
<dbReference type="SMART" id="SM00028">
    <property type="entry name" value="TPR"/>
    <property type="match status" value="5"/>
</dbReference>
<evidence type="ECO:0000259" key="3">
    <source>
        <dbReference type="Pfam" id="PF24883"/>
    </source>
</evidence>